<feature type="active site" evidence="5">
    <location>
        <position position="257"/>
    </location>
</feature>
<keyword evidence="1 5" id="KW-0963">Cytoplasm</keyword>
<accession>A0A6A9QH90</accession>
<feature type="active site" evidence="5">
    <location>
        <position position="174"/>
    </location>
</feature>
<dbReference type="Gene3D" id="1.10.150.130">
    <property type="match status" value="1"/>
</dbReference>
<comment type="function">
    <text evidence="5">Site-specific tyrosine recombinase, which acts by catalyzing the cutting and rejoining of the recombining DNA molecules.</text>
</comment>
<dbReference type="InterPro" id="IPR013762">
    <property type="entry name" value="Integrase-like_cat_sf"/>
</dbReference>
<comment type="caution">
    <text evidence="8">The sequence shown here is derived from an EMBL/GenBank/DDBJ whole genome shotgun (WGS) entry which is preliminary data.</text>
</comment>
<dbReference type="PANTHER" id="PTHR30349:SF41">
    <property type="entry name" value="INTEGRASE_RECOMBINASE PROTEIN MJ0367-RELATED"/>
    <property type="match status" value="1"/>
</dbReference>
<name>A0A6A9QH90_SULME</name>
<keyword evidence="2 5" id="KW-0229">DNA integration</keyword>
<dbReference type="Gene3D" id="1.10.443.10">
    <property type="entry name" value="Intergrase catalytic core"/>
    <property type="match status" value="1"/>
</dbReference>
<dbReference type="RefSeq" id="WP_054837760.1">
    <property type="nucleotide sequence ID" value="NZ_BBBY01000002.1"/>
</dbReference>
<dbReference type="InterPro" id="IPR004107">
    <property type="entry name" value="Integrase_SAM-like_N"/>
</dbReference>
<dbReference type="InterPro" id="IPR033686">
    <property type="entry name" value="XerA"/>
</dbReference>
<feature type="active site" description="O-(3'-phospho-DNA)-tyrosine intermediate" evidence="5">
    <location>
        <position position="266"/>
    </location>
</feature>
<dbReference type="SUPFAM" id="SSF56349">
    <property type="entry name" value="DNA breaking-rejoining enzymes"/>
    <property type="match status" value="1"/>
</dbReference>
<dbReference type="PANTHER" id="PTHR30349">
    <property type="entry name" value="PHAGE INTEGRASE-RELATED"/>
    <property type="match status" value="1"/>
</dbReference>
<dbReference type="AlphaFoldDB" id="A0A6A9QH90"/>
<dbReference type="CDD" id="cd00796">
    <property type="entry name" value="INT_Rci_Hp1_C"/>
    <property type="match status" value="1"/>
</dbReference>
<feature type="active site" evidence="5">
    <location>
        <position position="231"/>
    </location>
</feature>
<feature type="domain" description="Core-binding (CB)" evidence="7">
    <location>
        <begin position="8"/>
        <end position="101"/>
    </location>
</feature>
<evidence type="ECO:0000259" key="7">
    <source>
        <dbReference type="PROSITE" id="PS51900"/>
    </source>
</evidence>
<comment type="subcellular location">
    <subcellularLocation>
        <location evidence="5">Cytoplasm</location>
    </subcellularLocation>
</comment>
<organism evidence="8 9">
    <name type="scientific">Sulfuracidifex metallicus DSM 6482 = JCM 9184</name>
    <dbReference type="NCBI Taxonomy" id="523847"/>
    <lineage>
        <taxon>Archaea</taxon>
        <taxon>Thermoproteota</taxon>
        <taxon>Thermoprotei</taxon>
        <taxon>Sulfolobales</taxon>
        <taxon>Sulfolobaceae</taxon>
        <taxon>Sulfuracidifex</taxon>
    </lineage>
</organism>
<protein>
    <recommendedName>
        <fullName evidence="5">Tyrosine recombinase XerA</fullName>
    </recommendedName>
</protein>
<keyword evidence="9" id="KW-1185">Reference proteome</keyword>
<sequence>MKLEIGNSSEDHSVESFINALIVAGAGNGTVKLYSSAVKDFLNFVDKDPREITQADFNNWLIDLMKREGKAKGDEIERKRARSVTLRYYAIAVRRYLKWIGRELKVPLPRIRRREFSSLSEGQLNDLILHARGKKTKLILRLLAETGMRANELLSIRPSDINLEERRIRLRNTKNGEERIVFFTEETGRLLRAYIKGIDNDTRIFDMSYQALYKMIRRAGKRCGIENLRPHIMRHTFATLAIKRGVPLPVVQRLLGHHDIKTTQIYTHLISDDIKEMYRRAFG</sequence>
<dbReference type="InterPro" id="IPR044068">
    <property type="entry name" value="CB"/>
</dbReference>
<evidence type="ECO:0000256" key="4">
    <source>
        <dbReference type="ARBA" id="ARBA00023172"/>
    </source>
</evidence>
<dbReference type="HAMAP" id="MF_02055">
    <property type="entry name" value="Recomb_XerA"/>
    <property type="match status" value="1"/>
</dbReference>
<dbReference type="InterPro" id="IPR010998">
    <property type="entry name" value="Integrase_recombinase_N"/>
</dbReference>
<evidence type="ECO:0000313" key="9">
    <source>
        <dbReference type="Proteomes" id="UP000470772"/>
    </source>
</evidence>
<dbReference type="NCBIfam" id="NF040815">
    <property type="entry name" value="recomb_XerA_Arch"/>
    <property type="match status" value="1"/>
</dbReference>
<gene>
    <name evidence="5" type="primary">xerA</name>
    <name evidence="8" type="ORF">GC250_00950</name>
</gene>
<evidence type="ECO:0000259" key="6">
    <source>
        <dbReference type="PROSITE" id="PS51898"/>
    </source>
</evidence>
<dbReference type="InterPro" id="IPR002104">
    <property type="entry name" value="Integrase_catalytic"/>
</dbReference>
<feature type="active site" evidence="5">
    <location>
        <position position="234"/>
    </location>
</feature>
<dbReference type="EMBL" id="WGGD01000005">
    <property type="protein sequence ID" value="MUN28064.1"/>
    <property type="molecule type" value="Genomic_DNA"/>
</dbReference>
<keyword evidence="3 5" id="KW-0238">DNA-binding</keyword>
<dbReference type="Pfam" id="PF13495">
    <property type="entry name" value="Phage_int_SAM_4"/>
    <property type="match status" value="1"/>
</dbReference>
<evidence type="ECO:0000256" key="1">
    <source>
        <dbReference type="ARBA" id="ARBA00022490"/>
    </source>
</evidence>
<dbReference type="OrthoDB" id="142231at2157"/>
<dbReference type="PROSITE" id="PS51898">
    <property type="entry name" value="TYR_RECOMBINASE"/>
    <property type="match status" value="1"/>
</dbReference>
<dbReference type="Pfam" id="PF00589">
    <property type="entry name" value="Phage_integrase"/>
    <property type="match status" value="1"/>
</dbReference>
<feature type="domain" description="Tyr recombinase" evidence="6">
    <location>
        <begin position="114"/>
        <end position="279"/>
    </location>
</feature>
<feature type="active site" evidence="5">
    <location>
        <position position="149"/>
    </location>
</feature>
<evidence type="ECO:0000256" key="3">
    <source>
        <dbReference type="ARBA" id="ARBA00023125"/>
    </source>
</evidence>
<dbReference type="GO" id="GO:0005737">
    <property type="term" value="C:cytoplasm"/>
    <property type="evidence" value="ECO:0007669"/>
    <property type="project" value="UniProtKB-SubCell"/>
</dbReference>
<dbReference type="InterPro" id="IPR050090">
    <property type="entry name" value="Tyrosine_recombinase_XerCD"/>
</dbReference>
<dbReference type="GO" id="GO:0006313">
    <property type="term" value="P:DNA transposition"/>
    <property type="evidence" value="ECO:0007669"/>
    <property type="project" value="UniProtKB-UniRule"/>
</dbReference>
<evidence type="ECO:0000256" key="2">
    <source>
        <dbReference type="ARBA" id="ARBA00022908"/>
    </source>
</evidence>
<evidence type="ECO:0000313" key="8">
    <source>
        <dbReference type="EMBL" id="MUN28064.1"/>
    </source>
</evidence>
<proteinExistence type="inferred from homology"/>
<dbReference type="Proteomes" id="UP000470772">
    <property type="component" value="Unassembled WGS sequence"/>
</dbReference>
<reference evidence="8 9" key="1">
    <citation type="submission" date="2019-10" db="EMBL/GenBank/DDBJ databases">
        <title>Sequencing and Assembly of Multiple Reported Metal-Biooxidizing Members of the Extremely Thermoacidophilic Archaeal Family Sulfolobaceae.</title>
        <authorList>
            <person name="Counts J.A."/>
            <person name="Kelly R.M."/>
        </authorList>
    </citation>
    <scope>NUCLEOTIDE SEQUENCE [LARGE SCALE GENOMIC DNA]</scope>
    <source>
        <strain evidence="8 9">DSM 6482</strain>
    </source>
</reference>
<evidence type="ECO:0000256" key="5">
    <source>
        <dbReference type="HAMAP-Rule" id="MF_02055"/>
    </source>
</evidence>
<comment type="similarity">
    <text evidence="5">Belongs to the 'phage' integrase family. XerA subfamily.</text>
</comment>
<dbReference type="GO" id="GO:0003677">
    <property type="term" value="F:DNA binding"/>
    <property type="evidence" value="ECO:0007669"/>
    <property type="project" value="UniProtKB-UniRule"/>
</dbReference>
<keyword evidence="4 5" id="KW-0233">DNA recombination</keyword>
<dbReference type="PROSITE" id="PS51900">
    <property type="entry name" value="CB"/>
    <property type="match status" value="1"/>
</dbReference>
<dbReference type="InterPro" id="IPR011010">
    <property type="entry name" value="DNA_brk_join_enz"/>
</dbReference>
<dbReference type="GO" id="GO:0009037">
    <property type="term" value="F:tyrosine-based site-specific recombinase activity"/>
    <property type="evidence" value="ECO:0007669"/>
    <property type="project" value="UniProtKB-UniRule"/>
</dbReference>